<evidence type="ECO:0000313" key="2">
    <source>
        <dbReference type="EMBL" id="EMP30341.1"/>
    </source>
</evidence>
<feature type="compositionally biased region" description="Polar residues" evidence="1">
    <location>
        <begin position="41"/>
        <end position="52"/>
    </location>
</feature>
<evidence type="ECO:0000313" key="3">
    <source>
        <dbReference type="Proteomes" id="UP000031443"/>
    </source>
</evidence>
<feature type="region of interest" description="Disordered" evidence="1">
    <location>
        <begin position="41"/>
        <end position="68"/>
    </location>
</feature>
<keyword evidence="3" id="KW-1185">Reference proteome</keyword>
<dbReference type="EMBL" id="KB550350">
    <property type="protein sequence ID" value="EMP30341.1"/>
    <property type="molecule type" value="Genomic_DNA"/>
</dbReference>
<reference evidence="3" key="1">
    <citation type="journal article" date="2013" name="Nat. Genet.">
        <title>The draft genomes of soft-shell turtle and green sea turtle yield insights into the development and evolution of the turtle-specific body plan.</title>
        <authorList>
            <person name="Wang Z."/>
            <person name="Pascual-Anaya J."/>
            <person name="Zadissa A."/>
            <person name="Li W."/>
            <person name="Niimura Y."/>
            <person name="Huang Z."/>
            <person name="Li C."/>
            <person name="White S."/>
            <person name="Xiong Z."/>
            <person name="Fang D."/>
            <person name="Wang B."/>
            <person name="Ming Y."/>
            <person name="Chen Y."/>
            <person name="Zheng Y."/>
            <person name="Kuraku S."/>
            <person name="Pignatelli M."/>
            <person name="Herrero J."/>
            <person name="Beal K."/>
            <person name="Nozawa M."/>
            <person name="Li Q."/>
            <person name="Wang J."/>
            <person name="Zhang H."/>
            <person name="Yu L."/>
            <person name="Shigenobu S."/>
            <person name="Wang J."/>
            <person name="Liu J."/>
            <person name="Flicek P."/>
            <person name="Searle S."/>
            <person name="Wang J."/>
            <person name="Kuratani S."/>
            <person name="Yin Y."/>
            <person name="Aken B."/>
            <person name="Zhang G."/>
            <person name="Irie N."/>
        </authorList>
    </citation>
    <scope>NUCLEOTIDE SEQUENCE [LARGE SCALE GENOMIC DNA]</scope>
</reference>
<sequence length="68" mass="7573">MFTRDRQQLDGIHTGVGSGLVLEKPHTYAPGIAFLTSLTEPDTLPEQTSEASYQKPMVDQERTEIQPD</sequence>
<gene>
    <name evidence="2" type="ORF">UY3_12539</name>
</gene>
<evidence type="ECO:0000256" key="1">
    <source>
        <dbReference type="SAM" id="MobiDB-lite"/>
    </source>
</evidence>
<proteinExistence type="predicted"/>
<accession>M7AXW1</accession>
<protein>
    <submittedName>
        <fullName evidence="2">Uncharacterized protein</fullName>
    </submittedName>
</protein>
<dbReference type="AlphaFoldDB" id="M7AXW1"/>
<organism evidence="2 3">
    <name type="scientific">Chelonia mydas</name>
    <name type="common">Green sea-turtle</name>
    <name type="synonym">Chelonia agassizi</name>
    <dbReference type="NCBI Taxonomy" id="8469"/>
    <lineage>
        <taxon>Eukaryota</taxon>
        <taxon>Metazoa</taxon>
        <taxon>Chordata</taxon>
        <taxon>Craniata</taxon>
        <taxon>Vertebrata</taxon>
        <taxon>Euteleostomi</taxon>
        <taxon>Archelosauria</taxon>
        <taxon>Testudinata</taxon>
        <taxon>Testudines</taxon>
        <taxon>Cryptodira</taxon>
        <taxon>Durocryptodira</taxon>
        <taxon>Americhelydia</taxon>
        <taxon>Chelonioidea</taxon>
        <taxon>Cheloniidae</taxon>
        <taxon>Chelonia</taxon>
    </lineage>
</organism>
<feature type="compositionally biased region" description="Basic and acidic residues" evidence="1">
    <location>
        <begin position="58"/>
        <end position="68"/>
    </location>
</feature>
<dbReference type="Proteomes" id="UP000031443">
    <property type="component" value="Unassembled WGS sequence"/>
</dbReference>
<name>M7AXW1_CHEMY</name>